<comment type="caution">
    <text evidence="2">The sequence shown here is derived from an EMBL/GenBank/DDBJ whole genome shotgun (WGS) entry which is preliminary data.</text>
</comment>
<feature type="signal peptide" evidence="1">
    <location>
        <begin position="1"/>
        <end position="27"/>
    </location>
</feature>
<organism evidence="2 3">
    <name type="scientific">Streptomyces typhae</name>
    <dbReference type="NCBI Taxonomy" id="2681492"/>
    <lineage>
        <taxon>Bacteria</taxon>
        <taxon>Bacillati</taxon>
        <taxon>Actinomycetota</taxon>
        <taxon>Actinomycetes</taxon>
        <taxon>Kitasatosporales</taxon>
        <taxon>Streptomycetaceae</taxon>
        <taxon>Streptomyces</taxon>
    </lineage>
</organism>
<keyword evidence="1" id="KW-0732">Signal</keyword>
<name>A0A6L6WQE9_9ACTN</name>
<evidence type="ECO:0000313" key="3">
    <source>
        <dbReference type="Proteomes" id="UP000483802"/>
    </source>
</evidence>
<feature type="chain" id="PRO_5027002010" description="Secreted protein" evidence="1">
    <location>
        <begin position="28"/>
        <end position="185"/>
    </location>
</feature>
<dbReference type="Proteomes" id="UP000483802">
    <property type="component" value="Unassembled WGS sequence"/>
</dbReference>
<evidence type="ECO:0008006" key="4">
    <source>
        <dbReference type="Google" id="ProtNLM"/>
    </source>
</evidence>
<evidence type="ECO:0000313" key="2">
    <source>
        <dbReference type="EMBL" id="MVO84293.1"/>
    </source>
</evidence>
<dbReference type="RefSeq" id="WP_157164505.1">
    <property type="nucleotide sequence ID" value="NZ_WPNZ01000002.1"/>
</dbReference>
<evidence type="ECO:0000256" key="1">
    <source>
        <dbReference type="SAM" id="SignalP"/>
    </source>
</evidence>
<sequence length="185" mass="19873">MRKTMSGAALAVIVLAGGVVLAAPAHAAGSCSDPLKNDFGVTIPGPRPDLTFYVKNCADVTGTKVTGHSFTSWRPVDPQGHLDEKRFASFVVTTRIESRVSPTPPLDQDKVVTSTSCDLTSLVNKHVNYTGNEDEWENPPNRCVAPSATFDDELWWSTDSTIVYDIVGDGKGAMTQQLDGSPLLH</sequence>
<dbReference type="PROSITE" id="PS51257">
    <property type="entry name" value="PROKAR_LIPOPROTEIN"/>
    <property type="match status" value="1"/>
</dbReference>
<gene>
    <name evidence="2" type="ORF">GPA10_05765</name>
</gene>
<accession>A0A6L6WQE9</accession>
<dbReference type="EMBL" id="WPNZ01000002">
    <property type="protein sequence ID" value="MVO84293.1"/>
    <property type="molecule type" value="Genomic_DNA"/>
</dbReference>
<reference evidence="2 3" key="1">
    <citation type="submission" date="2019-11" db="EMBL/GenBank/DDBJ databases">
        <title>Streptomyces typhae sp. nov., a novel endophytic actinomycete isolated from the root of cattail pollen (Typha angustifolia L.).</title>
        <authorList>
            <person name="Peng C."/>
        </authorList>
    </citation>
    <scope>NUCLEOTIDE SEQUENCE [LARGE SCALE GENOMIC DNA]</scope>
    <source>
        <strain evidence="3">p1417</strain>
    </source>
</reference>
<keyword evidence="3" id="KW-1185">Reference proteome</keyword>
<protein>
    <recommendedName>
        <fullName evidence="4">Secreted protein</fullName>
    </recommendedName>
</protein>
<proteinExistence type="predicted"/>
<dbReference type="AlphaFoldDB" id="A0A6L6WQE9"/>